<keyword evidence="10" id="KW-1185">Reference proteome</keyword>
<proteinExistence type="inferred from homology"/>
<dbReference type="PRINTS" id="PR01837">
    <property type="entry name" value="MGTCSAPBPROT"/>
</dbReference>
<feature type="domain" description="MgtC/SapB/SrpB/YhiD N-terminal" evidence="8">
    <location>
        <begin position="10"/>
        <end position="132"/>
    </location>
</feature>
<dbReference type="GO" id="GO:0005886">
    <property type="term" value="C:plasma membrane"/>
    <property type="evidence" value="ECO:0007669"/>
    <property type="project" value="UniProtKB-SubCell"/>
</dbReference>
<dbReference type="PANTHER" id="PTHR33778:SF1">
    <property type="entry name" value="MAGNESIUM TRANSPORTER YHID-RELATED"/>
    <property type="match status" value="1"/>
</dbReference>
<evidence type="ECO:0000256" key="3">
    <source>
        <dbReference type="ARBA" id="ARBA00022475"/>
    </source>
</evidence>
<dbReference type="Pfam" id="PF02308">
    <property type="entry name" value="MgtC"/>
    <property type="match status" value="1"/>
</dbReference>
<feature type="transmembrane region" description="Helical" evidence="7">
    <location>
        <begin position="85"/>
        <end position="104"/>
    </location>
</feature>
<feature type="transmembrane region" description="Helical" evidence="7">
    <location>
        <begin position="6"/>
        <end position="23"/>
    </location>
</feature>
<accession>A0A7V8NQB0</accession>
<keyword evidence="3" id="KW-1003">Cell membrane</keyword>
<name>A0A7V8NQB0_9BACT</name>
<dbReference type="AlphaFoldDB" id="A0A7V8NQB0"/>
<protein>
    <submittedName>
        <fullName evidence="9">MgtC/SapB family protein</fullName>
    </submittedName>
</protein>
<evidence type="ECO:0000313" key="9">
    <source>
        <dbReference type="EMBL" id="MBA0085584.1"/>
    </source>
</evidence>
<dbReference type="Proteomes" id="UP000567293">
    <property type="component" value="Unassembled WGS sequence"/>
</dbReference>
<organism evidence="9 10">
    <name type="scientific">Candidatus Acidiferrum panamense</name>
    <dbReference type="NCBI Taxonomy" id="2741543"/>
    <lineage>
        <taxon>Bacteria</taxon>
        <taxon>Pseudomonadati</taxon>
        <taxon>Acidobacteriota</taxon>
        <taxon>Terriglobia</taxon>
        <taxon>Candidatus Acidiferrales</taxon>
        <taxon>Candidatus Acidiferrum</taxon>
    </lineage>
</organism>
<evidence type="ECO:0000259" key="8">
    <source>
        <dbReference type="Pfam" id="PF02308"/>
    </source>
</evidence>
<sequence>MDTLDIALRLGTATLVGVVLGLNRDLHGKVTGVRTLGLVCLGSALAVLSVHAVNGTDASRVIQGIVTGVGFLGAGVIVRNNKGRHVHGLTTAACVWVAACIGAACGCAEWQIVALGAALVLVILVFGGPFEKSIDRRWPRQESSDLA</sequence>
<feature type="transmembrane region" description="Helical" evidence="7">
    <location>
        <begin position="35"/>
        <end position="54"/>
    </location>
</feature>
<evidence type="ECO:0000256" key="1">
    <source>
        <dbReference type="ARBA" id="ARBA00004651"/>
    </source>
</evidence>
<evidence type="ECO:0000256" key="6">
    <source>
        <dbReference type="ARBA" id="ARBA00023136"/>
    </source>
</evidence>
<comment type="caution">
    <text evidence="9">The sequence shown here is derived from an EMBL/GenBank/DDBJ whole genome shotgun (WGS) entry which is preliminary data.</text>
</comment>
<gene>
    <name evidence="9" type="ORF">HRJ53_11360</name>
</gene>
<dbReference type="PANTHER" id="PTHR33778">
    <property type="entry name" value="PROTEIN MGTC"/>
    <property type="match status" value="1"/>
</dbReference>
<comment type="similarity">
    <text evidence="2">Belongs to the MgtC/SapB family.</text>
</comment>
<dbReference type="InterPro" id="IPR049177">
    <property type="entry name" value="MgtC_SapB_SrpB_YhiD_N"/>
</dbReference>
<evidence type="ECO:0000256" key="5">
    <source>
        <dbReference type="ARBA" id="ARBA00022989"/>
    </source>
</evidence>
<evidence type="ECO:0000256" key="7">
    <source>
        <dbReference type="SAM" id="Phobius"/>
    </source>
</evidence>
<keyword evidence="4 7" id="KW-0812">Transmembrane</keyword>
<feature type="transmembrane region" description="Helical" evidence="7">
    <location>
        <begin position="60"/>
        <end position="78"/>
    </location>
</feature>
<evidence type="ECO:0000256" key="2">
    <source>
        <dbReference type="ARBA" id="ARBA00009298"/>
    </source>
</evidence>
<dbReference type="InterPro" id="IPR003416">
    <property type="entry name" value="MgtC/SapB/SrpB/YhiD_fam"/>
</dbReference>
<comment type="subcellular location">
    <subcellularLocation>
        <location evidence="1">Cell membrane</location>
        <topology evidence="1">Multi-pass membrane protein</topology>
    </subcellularLocation>
</comment>
<keyword evidence="5 7" id="KW-1133">Transmembrane helix</keyword>
<reference evidence="9" key="1">
    <citation type="submission" date="2020-06" db="EMBL/GenBank/DDBJ databases">
        <title>Legume-microbial interactions unlock mineral nutrients during tropical forest succession.</title>
        <authorList>
            <person name="Epihov D.Z."/>
        </authorList>
    </citation>
    <scope>NUCLEOTIDE SEQUENCE [LARGE SCALE GENOMIC DNA]</scope>
    <source>
        <strain evidence="9">Pan2503</strain>
    </source>
</reference>
<feature type="transmembrane region" description="Helical" evidence="7">
    <location>
        <begin position="110"/>
        <end position="130"/>
    </location>
</feature>
<evidence type="ECO:0000313" key="10">
    <source>
        <dbReference type="Proteomes" id="UP000567293"/>
    </source>
</evidence>
<dbReference type="EMBL" id="JACDQQ010001106">
    <property type="protein sequence ID" value="MBA0085584.1"/>
    <property type="molecule type" value="Genomic_DNA"/>
</dbReference>
<evidence type="ECO:0000256" key="4">
    <source>
        <dbReference type="ARBA" id="ARBA00022692"/>
    </source>
</evidence>
<keyword evidence="6 7" id="KW-0472">Membrane</keyword>